<dbReference type="InterPro" id="IPR009030">
    <property type="entry name" value="Growth_fac_rcpt_cys_sf"/>
</dbReference>
<evidence type="ECO:0000313" key="4">
    <source>
        <dbReference type="Proteomes" id="UP000239649"/>
    </source>
</evidence>
<dbReference type="EMBL" id="LHPF02000001">
    <property type="protein sequence ID" value="PSC76216.1"/>
    <property type="molecule type" value="Genomic_DNA"/>
</dbReference>
<dbReference type="PANTHER" id="PTHR23275">
    <property type="entry name" value="CABRIOLET.-RELATED"/>
    <property type="match status" value="1"/>
</dbReference>
<dbReference type="Proteomes" id="UP000239649">
    <property type="component" value="Unassembled WGS sequence"/>
</dbReference>
<feature type="domain" description="EGF-like" evidence="2">
    <location>
        <begin position="593"/>
        <end position="624"/>
    </location>
</feature>
<dbReference type="STRING" id="554055.A0A2P6VQ32"/>
<evidence type="ECO:0000313" key="3">
    <source>
        <dbReference type="EMBL" id="PSC76216.1"/>
    </source>
</evidence>
<organism evidence="3 4">
    <name type="scientific">Micractinium conductrix</name>
    <dbReference type="NCBI Taxonomy" id="554055"/>
    <lineage>
        <taxon>Eukaryota</taxon>
        <taxon>Viridiplantae</taxon>
        <taxon>Chlorophyta</taxon>
        <taxon>core chlorophytes</taxon>
        <taxon>Trebouxiophyceae</taxon>
        <taxon>Chlorellales</taxon>
        <taxon>Chlorellaceae</taxon>
        <taxon>Chlorella clade</taxon>
        <taxon>Micractinium</taxon>
    </lineage>
</organism>
<reference evidence="3 4" key="1">
    <citation type="journal article" date="2018" name="Plant J.">
        <title>Genome sequences of Chlorella sorokiniana UTEX 1602 and Micractinium conductrix SAG 241.80: implications to maltose excretion by a green alga.</title>
        <authorList>
            <person name="Arriola M.B."/>
            <person name="Velmurugan N."/>
            <person name="Zhang Y."/>
            <person name="Plunkett M.H."/>
            <person name="Hondzo H."/>
            <person name="Barney B.M."/>
        </authorList>
    </citation>
    <scope>NUCLEOTIDE SEQUENCE [LARGE SCALE GENOMIC DNA]</scope>
    <source>
        <strain evidence="3 4">SAG 241.80</strain>
    </source>
</reference>
<keyword evidence="4" id="KW-1185">Reference proteome</keyword>
<proteinExistence type="predicted"/>
<evidence type="ECO:0000259" key="2">
    <source>
        <dbReference type="SMART" id="SM00181"/>
    </source>
</evidence>
<feature type="domain" description="EGF-like" evidence="2">
    <location>
        <begin position="105"/>
        <end position="137"/>
    </location>
</feature>
<dbReference type="InterPro" id="IPR000742">
    <property type="entry name" value="EGF"/>
</dbReference>
<gene>
    <name evidence="3" type="primary">g125</name>
    <name evidence="3" type="ORF">C2E20_0125</name>
</gene>
<evidence type="ECO:0000256" key="1">
    <source>
        <dbReference type="SAM" id="SignalP"/>
    </source>
</evidence>
<feature type="domain" description="EGF-like" evidence="2">
    <location>
        <begin position="237"/>
        <end position="269"/>
    </location>
</feature>
<dbReference type="InterPro" id="IPR006212">
    <property type="entry name" value="Furin_repeat"/>
</dbReference>
<dbReference type="SMART" id="SM00261">
    <property type="entry name" value="FU"/>
    <property type="match status" value="7"/>
</dbReference>
<feature type="chain" id="PRO_5015108740" evidence="1">
    <location>
        <begin position="32"/>
        <end position="778"/>
    </location>
</feature>
<comment type="caution">
    <text evidence="3">The sequence shown here is derived from an EMBL/GenBank/DDBJ whole genome shotgun (WGS) entry which is preliminary data.</text>
</comment>
<protein>
    <submittedName>
        <fullName evidence="3">Serine threonine isoform B</fullName>
    </submittedName>
</protein>
<feature type="domain" description="EGF-like" evidence="2">
    <location>
        <begin position="493"/>
        <end position="526"/>
    </location>
</feature>
<feature type="domain" description="EGF-like" evidence="2">
    <location>
        <begin position="169"/>
        <end position="202"/>
    </location>
</feature>
<sequence length="778" mass="83602">MARAARGVLKLRNPAAVLLPLVLLLAGAAQAVDASAAHCLQLASSSTIKCAQCQEGYYAGAGGECVQCSTAIKGCVQCQSGRRGAKCTMCRAGTRLKLWENCCERCSDRNCLLCPLTPGRCSTCKEGWVPDFHGRCIQCVGCKAGCRRDGTCPSGCLPGFGKVKGRCFKCRQSKFCDNCDGNPAVCLRCRAVGRRLVNGSCEPCPVRGCALCKPDTDVPVCQKCGFGWFKYPGGCAQCQRGCEETACRPDGTCTKCKSGYGLSEVGECFDCNVFVTDNDDVNKQACAQCDGDVRFCRKCKTHFGLFPGGTCKPCSWDVSDTDTCEQCDGNVNKCSSCSPYEFMTSNRLCKQCWDAIPNCATCRDARTCTQCAVGYALVGGRCKACPSGCDDCGVDPARCLRCASFHVLDRGTGRPWWAGDPPRPAVARWWREGFATKLPSPAPRQRHSLCGLQPWLLCERKRSLPAVLHAAARVYTRRCEECAEGFYATAAGECRLCDGCAGPCRADGTCSTTCLSGHGLVRGRCLQCASSLCSNCDGNRRACKRCLPLGYGLSRGRCKPCPLAGCEECADGLATCRTCTFRWVLRPDGTCQECDKGCHTGHCQPDGTCTKCTPGWGLVEGQCEQCEVVGAGEAEGNRCLNCDGDTLSCRQCGQGWGVLDYEGFEGACYQCFNATRFGAYGQCAFCDNDLARCSRCPPYTYLSPGPGKCLPCSKAMPKCRSCQDSRTCTDCWDGYALIKKRCVACPRGCADCGADPTRCARCDSSHVLDRVGKRCVPL</sequence>
<keyword evidence="1" id="KW-0732">Signal</keyword>
<feature type="domain" description="EGF-like" evidence="2">
    <location>
        <begin position="711"/>
        <end position="743"/>
    </location>
</feature>
<feature type="signal peptide" evidence="1">
    <location>
        <begin position="1"/>
        <end position="31"/>
    </location>
</feature>
<dbReference type="OrthoDB" id="515847at2759"/>
<name>A0A2P6VQ32_9CHLO</name>
<dbReference type="SMART" id="SM00181">
    <property type="entry name" value="EGF"/>
    <property type="match status" value="9"/>
</dbReference>
<dbReference type="SUPFAM" id="SSF57184">
    <property type="entry name" value="Growth factor receptor domain"/>
    <property type="match status" value="6"/>
</dbReference>
<accession>A0A2P6VQ32</accession>
<dbReference type="InterPro" id="IPR052798">
    <property type="entry name" value="Giardia_VSA"/>
</dbReference>
<feature type="domain" description="EGF-like" evidence="2">
    <location>
        <begin position="348"/>
        <end position="383"/>
    </location>
</feature>
<feature type="domain" description="EGF-like" evidence="2">
    <location>
        <begin position="527"/>
        <end position="559"/>
    </location>
</feature>
<dbReference type="AlphaFoldDB" id="A0A2P6VQ32"/>
<feature type="domain" description="EGF-like" evidence="2">
    <location>
        <begin position="560"/>
        <end position="592"/>
    </location>
</feature>
<dbReference type="PANTHER" id="PTHR23275:SF100">
    <property type="entry name" value="EGF-LIKE DOMAIN-CONTAINING PROTEIN"/>
    <property type="match status" value="1"/>
</dbReference>